<gene>
    <name evidence="1" type="ORF">EDC29_10263</name>
</gene>
<evidence type="ECO:0000313" key="2">
    <source>
        <dbReference type="Proteomes" id="UP000295247"/>
    </source>
</evidence>
<proteinExistence type="predicted"/>
<dbReference type="EMBL" id="SMDC01000002">
    <property type="protein sequence ID" value="TCW38173.1"/>
    <property type="molecule type" value="Genomic_DNA"/>
</dbReference>
<dbReference type="AlphaFoldDB" id="A0A4R4AG58"/>
<dbReference type="RefSeq" id="WP_123141758.1">
    <property type="nucleotide sequence ID" value="NZ_NRRH01000035.1"/>
</dbReference>
<reference evidence="1 2" key="1">
    <citation type="submission" date="2019-03" db="EMBL/GenBank/DDBJ databases">
        <title>Genomic Encyclopedia of Type Strains, Phase IV (KMG-IV): sequencing the most valuable type-strain genomes for metagenomic binning, comparative biology and taxonomic classification.</title>
        <authorList>
            <person name="Goeker M."/>
        </authorList>
    </citation>
    <scope>NUCLEOTIDE SEQUENCE [LARGE SCALE GENOMIC DNA]</scope>
    <source>
        <strain evidence="1 2">DSM 203</strain>
    </source>
</reference>
<organism evidence="1 2">
    <name type="scientific">Marichromatium gracile</name>
    <name type="common">Chromatium gracile</name>
    <dbReference type="NCBI Taxonomy" id="1048"/>
    <lineage>
        <taxon>Bacteria</taxon>
        <taxon>Pseudomonadati</taxon>
        <taxon>Pseudomonadota</taxon>
        <taxon>Gammaproteobacteria</taxon>
        <taxon>Chromatiales</taxon>
        <taxon>Chromatiaceae</taxon>
        <taxon>Marichromatium</taxon>
    </lineage>
</organism>
<dbReference type="Pfam" id="PF13591">
    <property type="entry name" value="MerR_2"/>
    <property type="match status" value="1"/>
</dbReference>
<accession>A0A4R4AG58</accession>
<dbReference type="Proteomes" id="UP000295247">
    <property type="component" value="Unassembled WGS sequence"/>
</dbReference>
<protein>
    <submittedName>
        <fullName evidence="1">MerR family transcriptional regulator</fullName>
    </submittedName>
</protein>
<comment type="caution">
    <text evidence="1">The sequence shown here is derived from an EMBL/GenBank/DDBJ whole genome shotgun (WGS) entry which is preliminary data.</text>
</comment>
<dbReference type="Gene3D" id="1.10.1660.10">
    <property type="match status" value="1"/>
</dbReference>
<sequence>MQQLERIFEGIVLDEGLSLSLVELCVLCDAEHHLIECMVAEGLLNPCGSLPAEWRFDGIAVRRARRAVRLRHDLDLNLAGTALALDLLEENERLRERLQVLEQHLGAPGTPR</sequence>
<name>A0A4R4AG58_MARGR</name>
<evidence type="ECO:0000313" key="1">
    <source>
        <dbReference type="EMBL" id="TCW38173.1"/>
    </source>
</evidence>